<keyword evidence="3" id="KW-1185">Reference proteome</keyword>
<protein>
    <submittedName>
        <fullName evidence="2">Uncharacterized protein</fullName>
    </submittedName>
</protein>
<dbReference type="AlphaFoldDB" id="A0A7G2CG84"/>
<proteinExistence type="predicted"/>
<evidence type="ECO:0000256" key="1">
    <source>
        <dbReference type="SAM" id="MobiDB-lite"/>
    </source>
</evidence>
<feature type="compositionally biased region" description="Pro residues" evidence="1">
    <location>
        <begin position="1"/>
        <end position="10"/>
    </location>
</feature>
<feature type="compositionally biased region" description="Polar residues" evidence="1">
    <location>
        <begin position="61"/>
        <end position="73"/>
    </location>
</feature>
<dbReference type="EMBL" id="LR877153">
    <property type="protein sequence ID" value="CAD2217713.1"/>
    <property type="molecule type" value="Genomic_DNA"/>
</dbReference>
<feature type="region of interest" description="Disordered" evidence="1">
    <location>
        <begin position="1"/>
        <end position="73"/>
    </location>
</feature>
<reference evidence="2 3" key="1">
    <citation type="submission" date="2020-08" db="EMBL/GenBank/DDBJ databases">
        <authorList>
            <person name="Newling K."/>
            <person name="Davey J."/>
            <person name="Forrester S."/>
        </authorList>
    </citation>
    <scope>NUCLEOTIDE SEQUENCE [LARGE SCALE GENOMIC DNA]</scope>
    <source>
        <strain evidence="3">Crithidia deanei Carvalho (ATCC PRA-265)</strain>
    </source>
</reference>
<accession>A0A7G2CG84</accession>
<evidence type="ECO:0000313" key="2">
    <source>
        <dbReference type="EMBL" id="CAD2217713.1"/>
    </source>
</evidence>
<evidence type="ECO:0000313" key="3">
    <source>
        <dbReference type="Proteomes" id="UP000515908"/>
    </source>
</evidence>
<dbReference type="Proteomes" id="UP000515908">
    <property type="component" value="Chromosome 09"/>
</dbReference>
<feature type="region of interest" description="Disordered" evidence="1">
    <location>
        <begin position="177"/>
        <end position="197"/>
    </location>
</feature>
<sequence>MSDETPPPSVPHTEESDVVEEEVSEEQSAHRTAQLVDGDFFPAGASLTEGEEEASASETTITRLSSVSTNTQDTSKVLRKKLQWADEEEDDPRPLIRHVTTFYLPQDAHPSAPARPAHRPLTIPQPHPLAPMEEPLEEDTYDYIVKENSDGTTYLYSRTRRTASRYVQWRRQHTSAIARQGKVPRSTGESPFTPHPNYVERKPTLFSTLMQSHEHATHGLQARTRASVIAPAKETSLQVPFMRVDIPFDQTYVIPIAKQE</sequence>
<dbReference type="VEuPathDB" id="TriTrypDB:ADEAN_000519300"/>
<organism evidence="2 3">
    <name type="scientific">Angomonas deanei</name>
    <dbReference type="NCBI Taxonomy" id="59799"/>
    <lineage>
        <taxon>Eukaryota</taxon>
        <taxon>Discoba</taxon>
        <taxon>Euglenozoa</taxon>
        <taxon>Kinetoplastea</taxon>
        <taxon>Metakinetoplastina</taxon>
        <taxon>Trypanosomatida</taxon>
        <taxon>Trypanosomatidae</taxon>
        <taxon>Strigomonadinae</taxon>
        <taxon>Angomonas</taxon>
    </lineage>
</organism>
<gene>
    <name evidence="2" type="ORF">ADEAN_000519300</name>
</gene>
<feature type="compositionally biased region" description="Acidic residues" evidence="1">
    <location>
        <begin position="16"/>
        <end position="25"/>
    </location>
</feature>
<name>A0A7G2CG84_9TRYP</name>